<evidence type="ECO:0000259" key="2">
    <source>
        <dbReference type="PROSITE" id="PS50164"/>
    </source>
</evidence>
<keyword evidence="4" id="KW-1185">Reference proteome</keyword>
<dbReference type="RefSeq" id="WP_257086281.1">
    <property type="nucleotide sequence ID" value="NZ_CP102097.1"/>
</dbReference>
<gene>
    <name evidence="3" type="ORF">NP165_13660</name>
</gene>
<proteinExistence type="inferred from homology"/>
<dbReference type="Proteomes" id="UP001058602">
    <property type="component" value="Chromosome 2"/>
</dbReference>
<dbReference type="PANTHER" id="PTHR34477">
    <property type="entry name" value="UPF0213 PROTEIN YHBQ"/>
    <property type="match status" value="1"/>
</dbReference>
<reference evidence="3" key="1">
    <citation type="submission" date="2022-07" db="EMBL/GenBank/DDBJ databases">
        <title>Complete genome of Vibrio japonicus strain JCM 31412T and phylogenomic assessment of the Nereis clade of the genus Vibrio.</title>
        <authorList>
            <person name="Shlafstein M.D."/>
            <person name="Emsley S.A."/>
            <person name="Ushijima B."/>
            <person name="Videau P."/>
            <person name="Saw J.H."/>
        </authorList>
    </citation>
    <scope>NUCLEOTIDE SEQUENCE</scope>
    <source>
        <strain evidence="3">JCM 31412</strain>
    </source>
</reference>
<dbReference type="Pfam" id="PF01541">
    <property type="entry name" value="GIY-YIG"/>
    <property type="match status" value="1"/>
</dbReference>
<dbReference type="InterPro" id="IPR050190">
    <property type="entry name" value="UPF0213_domain"/>
</dbReference>
<dbReference type="Gene3D" id="3.40.1440.10">
    <property type="entry name" value="GIY-YIG endonuclease"/>
    <property type="match status" value="1"/>
</dbReference>
<organism evidence="3 4">
    <name type="scientific">Vibrio japonicus</name>
    <dbReference type="NCBI Taxonomy" id="1824638"/>
    <lineage>
        <taxon>Bacteria</taxon>
        <taxon>Pseudomonadati</taxon>
        <taxon>Pseudomonadota</taxon>
        <taxon>Gammaproteobacteria</taxon>
        <taxon>Vibrionales</taxon>
        <taxon>Vibrionaceae</taxon>
        <taxon>Vibrio</taxon>
    </lineage>
</organism>
<dbReference type="InterPro" id="IPR000305">
    <property type="entry name" value="GIY-YIG_endonuc"/>
</dbReference>
<comment type="similarity">
    <text evidence="1">Belongs to the UPF0213 family.</text>
</comment>
<feature type="domain" description="GIY-YIG" evidence="2">
    <location>
        <begin position="10"/>
        <end position="86"/>
    </location>
</feature>
<evidence type="ECO:0000256" key="1">
    <source>
        <dbReference type="ARBA" id="ARBA00007435"/>
    </source>
</evidence>
<name>A0ABY5LP76_9VIBR</name>
<evidence type="ECO:0000313" key="4">
    <source>
        <dbReference type="Proteomes" id="UP001058602"/>
    </source>
</evidence>
<dbReference type="CDD" id="cd10456">
    <property type="entry name" value="GIY-YIG_UPF0213"/>
    <property type="match status" value="1"/>
</dbReference>
<dbReference type="PROSITE" id="PS50164">
    <property type="entry name" value="GIY_YIG"/>
    <property type="match status" value="1"/>
</dbReference>
<evidence type="ECO:0000313" key="3">
    <source>
        <dbReference type="EMBL" id="UUM32613.1"/>
    </source>
</evidence>
<dbReference type="EMBL" id="CP102097">
    <property type="protein sequence ID" value="UUM32613.1"/>
    <property type="molecule type" value="Genomic_DNA"/>
</dbReference>
<accession>A0ABY5LP76</accession>
<dbReference type="SUPFAM" id="SSF82771">
    <property type="entry name" value="GIY-YIG endonuclease"/>
    <property type="match status" value="1"/>
</dbReference>
<sequence length="106" mass="11850">MDSPALKSVSDWYVYLIRDRNNSLYCGISTDVARRFSQHSTGKGAKALKGKGPLELVWSEKVGASRGLALKVEYKVKRLKKTQKEQLIKQQKDLAELVDVNLTIAA</sequence>
<dbReference type="PANTHER" id="PTHR34477:SF1">
    <property type="entry name" value="UPF0213 PROTEIN YHBQ"/>
    <property type="match status" value="1"/>
</dbReference>
<dbReference type="InterPro" id="IPR035901">
    <property type="entry name" value="GIY-YIG_endonuc_sf"/>
</dbReference>
<protein>
    <submittedName>
        <fullName evidence="3">GIY-YIG nuclease family protein</fullName>
    </submittedName>
</protein>